<comment type="caution">
    <text evidence="4">The sequence shown here is derived from an EMBL/GenBank/DDBJ whole genome shotgun (WGS) entry which is preliminary data.</text>
</comment>
<evidence type="ECO:0000313" key="5">
    <source>
        <dbReference type="Proteomes" id="UP000631114"/>
    </source>
</evidence>
<dbReference type="GO" id="GO:0005737">
    <property type="term" value="C:cytoplasm"/>
    <property type="evidence" value="ECO:0007669"/>
    <property type="project" value="TreeGrafter"/>
</dbReference>
<dbReference type="InterPro" id="IPR001093">
    <property type="entry name" value="IMP_DH_GMPRt"/>
</dbReference>
<gene>
    <name evidence="4" type="ORF">IFM89_028872</name>
</gene>
<dbReference type="Proteomes" id="UP000631114">
    <property type="component" value="Unassembled WGS sequence"/>
</dbReference>
<dbReference type="SUPFAM" id="SSF51412">
    <property type="entry name" value="Inosine monophosphate dehydrogenase (IMPDH)"/>
    <property type="match status" value="1"/>
</dbReference>
<protein>
    <recommendedName>
        <fullName evidence="3">IMP dehydrogenase/GMP reductase domain-containing protein</fullName>
    </recommendedName>
</protein>
<name>A0A835H626_9MAGN</name>
<evidence type="ECO:0000256" key="2">
    <source>
        <dbReference type="SAM" id="Phobius"/>
    </source>
</evidence>
<keyword evidence="2" id="KW-1133">Transmembrane helix</keyword>
<dbReference type="PANTHER" id="PTHR11911">
    <property type="entry name" value="INOSINE-5-MONOPHOSPHATE DEHYDROGENASE RELATED"/>
    <property type="match status" value="1"/>
</dbReference>
<dbReference type="OrthoDB" id="1688120at2759"/>
<keyword evidence="2" id="KW-0472">Membrane</keyword>
<proteinExistence type="inferred from homology"/>
<evidence type="ECO:0000256" key="1">
    <source>
        <dbReference type="ARBA" id="ARBA00005502"/>
    </source>
</evidence>
<accession>A0A835H626</accession>
<dbReference type="InterPro" id="IPR005990">
    <property type="entry name" value="IMP_DH"/>
</dbReference>
<dbReference type="EMBL" id="JADFTS010000008">
    <property type="protein sequence ID" value="KAF9594215.1"/>
    <property type="molecule type" value="Genomic_DNA"/>
</dbReference>
<feature type="transmembrane region" description="Helical" evidence="2">
    <location>
        <begin position="20"/>
        <end position="38"/>
    </location>
</feature>
<dbReference type="InterPro" id="IPR013785">
    <property type="entry name" value="Aldolase_TIM"/>
</dbReference>
<dbReference type="GO" id="GO:0003938">
    <property type="term" value="F:IMP dehydrogenase activity"/>
    <property type="evidence" value="ECO:0007669"/>
    <property type="project" value="InterPro"/>
</dbReference>
<dbReference type="SMART" id="SM01240">
    <property type="entry name" value="IMPDH"/>
    <property type="match status" value="1"/>
</dbReference>
<dbReference type="Pfam" id="PF00478">
    <property type="entry name" value="IMPDH"/>
    <property type="match status" value="1"/>
</dbReference>
<evidence type="ECO:0000259" key="3">
    <source>
        <dbReference type="Pfam" id="PF00478"/>
    </source>
</evidence>
<keyword evidence="5" id="KW-1185">Reference proteome</keyword>
<organism evidence="4 5">
    <name type="scientific">Coptis chinensis</name>
    <dbReference type="NCBI Taxonomy" id="261450"/>
    <lineage>
        <taxon>Eukaryota</taxon>
        <taxon>Viridiplantae</taxon>
        <taxon>Streptophyta</taxon>
        <taxon>Embryophyta</taxon>
        <taxon>Tracheophyta</taxon>
        <taxon>Spermatophyta</taxon>
        <taxon>Magnoliopsida</taxon>
        <taxon>Ranunculales</taxon>
        <taxon>Ranunculaceae</taxon>
        <taxon>Coptidoideae</taxon>
        <taxon>Coptis</taxon>
    </lineage>
</organism>
<dbReference type="Gene3D" id="3.20.20.70">
    <property type="entry name" value="Aldolase class I"/>
    <property type="match status" value="1"/>
</dbReference>
<sequence length="165" mass="17683">MHRKFHRTAGGYMVSPKKAYIITLNVFLLFSMMPRFLLEPKSVLVKEQENKLMDSENAIASLQTTAVYKVSSITSTQGVHVIADGGIANSGHIVKALVLGASIVTMGSFLAGSNEAPGVDESSVGLKPHQCGLSSILVKDGHKQITPTEAKREQGSPVLLLYTMA</sequence>
<dbReference type="GO" id="GO:0006183">
    <property type="term" value="P:GTP biosynthetic process"/>
    <property type="evidence" value="ECO:0007669"/>
    <property type="project" value="TreeGrafter"/>
</dbReference>
<evidence type="ECO:0000313" key="4">
    <source>
        <dbReference type="EMBL" id="KAF9594215.1"/>
    </source>
</evidence>
<reference evidence="4 5" key="1">
    <citation type="submission" date="2020-10" db="EMBL/GenBank/DDBJ databases">
        <title>The Coptis chinensis genome and diversification of protoberbering-type alkaloids.</title>
        <authorList>
            <person name="Wang B."/>
            <person name="Shu S."/>
            <person name="Song C."/>
            <person name="Liu Y."/>
        </authorList>
    </citation>
    <scope>NUCLEOTIDE SEQUENCE [LARGE SCALE GENOMIC DNA]</scope>
    <source>
        <strain evidence="4">HL-2020</strain>
        <tissue evidence="4">Leaf</tissue>
    </source>
</reference>
<feature type="domain" description="IMP dehydrogenase/GMP reductase" evidence="3">
    <location>
        <begin position="59"/>
        <end position="125"/>
    </location>
</feature>
<dbReference type="PANTHER" id="PTHR11911:SF111">
    <property type="entry name" value="INOSINE-5'-MONOPHOSPHATE DEHYDROGENASE"/>
    <property type="match status" value="1"/>
</dbReference>
<keyword evidence="2" id="KW-0812">Transmembrane</keyword>
<comment type="similarity">
    <text evidence="1">Belongs to the IMPDH/GMPR family.</text>
</comment>
<dbReference type="AlphaFoldDB" id="A0A835H626"/>